<dbReference type="RefSeq" id="WP_107285372.1">
    <property type="nucleotide sequence ID" value="NZ_PYMC01000027.1"/>
</dbReference>
<gene>
    <name evidence="2" type="ORF">C9I89_21440</name>
</gene>
<comment type="caution">
    <text evidence="2">The sequence shown here is derived from an EMBL/GenBank/DDBJ whole genome shotgun (WGS) entry which is preliminary data.</text>
</comment>
<reference evidence="2 3" key="1">
    <citation type="submission" date="2018-03" db="EMBL/GenBank/DDBJ databases">
        <title>Whole genome sequencing of Histamine producing bacteria.</title>
        <authorList>
            <person name="Butler K."/>
        </authorList>
    </citation>
    <scope>NUCLEOTIDE SEQUENCE [LARGE SCALE GENOMIC DNA]</scope>
    <source>
        <strain evidence="2 3">DSM 16190</strain>
    </source>
</reference>
<feature type="signal peptide" evidence="1">
    <location>
        <begin position="1"/>
        <end position="18"/>
    </location>
</feature>
<accession>A0A2T3MS28</accession>
<proteinExistence type="predicted"/>
<evidence type="ECO:0000313" key="2">
    <source>
        <dbReference type="EMBL" id="PSW00134.1"/>
    </source>
</evidence>
<evidence type="ECO:0000313" key="3">
    <source>
        <dbReference type="Proteomes" id="UP000240904"/>
    </source>
</evidence>
<evidence type="ECO:0008006" key="4">
    <source>
        <dbReference type="Google" id="ProtNLM"/>
    </source>
</evidence>
<name>A0A2T3MS28_9GAMM</name>
<organism evidence="2 3">
    <name type="scientific">Photobacterium lipolyticum</name>
    <dbReference type="NCBI Taxonomy" id="266810"/>
    <lineage>
        <taxon>Bacteria</taxon>
        <taxon>Pseudomonadati</taxon>
        <taxon>Pseudomonadota</taxon>
        <taxon>Gammaproteobacteria</taxon>
        <taxon>Vibrionales</taxon>
        <taxon>Vibrionaceae</taxon>
        <taxon>Photobacterium</taxon>
    </lineage>
</organism>
<protein>
    <recommendedName>
        <fullName evidence="4">DUF4105 domain-containing protein</fullName>
    </recommendedName>
</protein>
<dbReference type="OrthoDB" id="5816433at2"/>
<feature type="chain" id="PRO_5015644137" description="DUF4105 domain-containing protein" evidence="1">
    <location>
        <begin position="19"/>
        <end position="217"/>
    </location>
</feature>
<dbReference type="EMBL" id="PYMC01000027">
    <property type="protein sequence ID" value="PSW00134.1"/>
    <property type="molecule type" value="Genomic_DNA"/>
</dbReference>
<evidence type="ECO:0000256" key="1">
    <source>
        <dbReference type="SAM" id="SignalP"/>
    </source>
</evidence>
<keyword evidence="1" id="KW-0732">Signal</keyword>
<dbReference type="AlphaFoldDB" id="A0A2T3MS28"/>
<dbReference type="Proteomes" id="UP000240904">
    <property type="component" value="Unassembled WGS sequence"/>
</dbReference>
<keyword evidence="3" id="KW-1185">Reference proteome</keyword>
<sequence length="217" mass="25047">MKGLLVLLLIFVIPPLFAVDQQGTATQPSVRRKQDISLPFNEYYALALLAKWRVSSIELPQHTDFFNDIDGNDIYGADLNNNQIRDDYEKMLLSSYERPEYVVMGILATKKWNILFDVYTNNVQIHTLQQAKTIFIDNIAINRCYYDLQQIDRHLASPILAYFNTDDRLNAKRLAEEQLLAAIGENHHTLVFHNQPCEIFSELLKVALNSEQALAFR</sequence>